<evidence type="ECO:0000313" key="1">
    <source>
        <dbReference type="Ensembl" id="ENSGAGP00000020188.1"/>
    </source>
</evidence>
<accession>A0A452HYH4</accession>
<reference evidence="2" key="1">
    <citation type="journal article" date="2017" name="PLoS ONE">
        <title>The Agassiz's desert tortoise genome provides a resource for the conservation of a threatened species.</title>
        <authorList>
            <person name="Tollis M."/>
            <person name="DeNardo D.F."/>
            <person name="Cornelius J.A."/>
            <person name="Dolby G.A."/>
            <person name="Edwards T."/>
            <person name="Henen B.T."/>
            <person name="Karl A.E."/>
            <person name="Murphy R.W."/>
            <person name="Kusumi K."/>
        </authorList>
    </citation>
    <scope>NUCLEOTIDE SEQUENCE [LARGE SCALE GENOMIC DNA]</scope>
</reference>
<proteinExistence type="predicted"/>
<keyword evidence="2" id="KW-1185">Reference proteome</keyword>
<dbReference type="AlphaFoldDB" id="A0A452HYH4"/>
<sequence>MSRFQYHYPHFTDGETEAQRGDVTCQRTHSWSVAEIISPLHTDCLATWMFPLQPSKEQGLIDTKPRTLVTFLPAPIDFKEID</sequence>
<organism evidence="1 2">
    <name type="scientific">Gopherus agassizii</name>
    <name type="common">Agassiz's desert tortoise</name>
    <dbReference type="NCBI Taxonomy" id="38772"/>
    <lineage>
        <taxon>Eukaryota</taxon>
        <taxon>Metazoa</taxon>
        <taxon>Chordata</taxon>
        <taxon>Craniata</taxon>
        <taxon>Vertebrata</taxon>
        <taxon>Euteleostomi</taxon>
        <taxon>Archelosauria</taxon>
        <taxon>Testudinata</taxon>
        <taxon>Testudines</taxon>
        <taxon>Cryptodira</taxon>
        <taxon>Durocryptodira</taxon>
        <taxon>Testudinoidea</taxon>
        <taxon>Testudinidae</taxon>
        <taxon>Gopherus</taxon>
    </lineage>
</organism>
<reference evidence="1" key="2">
    <citation type="submission" date="2025-08" db="UniProtKB">
        <authorList>
            <consortium name="Ensembl"/>
        </authorList>
    </citation>
    <scope>IDENTIFICATION</scope>
</reference>
<reference evidence="1" key="3">
    <citation type="submission" date="2025-09" db="UniProtKB">
        <authorList>
            <consortium name="Ensembl"/>
        </authorList>
    </citation>
    <scope>IDENTIFICATION</scope>
</reference>
<dbReference type="Ensembl" id="ENSGAGT00000023003.1">
    <property type="protein sequence ID" value="ENSGAGP00000020188.1"/>
    <property type="gene ID" value="ENSGAGG00000014890.1"/>
</dbReference>
<evidence type="ECO:0000313" key="2">
    <source>
        <dbReference type="Proteomes" id="UP000291020"/>
    </source>
</evidence>
<protein>
    <submittedName>
        <fullName evidence="1">Uncharacterized protein</fullName>
    </submittedName>
</protein>
<name>A0A452HYH4_9SAUR</name>
<dbReference type="Proteomes" id="UP000291020">
    <property type="component" value="Unassembled WGS sequence"/>
</dbReference>